<protein>
    <submittedName>
        <fullName evidence="2">F-box domain containing protein</fullName>
    </submittedName>
</protein>
<dbReference type="Proteomes" id="UP000237000">
    <property type="component" value="Unassembled WGS sequence"/>
</dbReference>
<dbReference type="Pfam" id="PF07734">
    <property type="entry name" value="FBA_1"/>
    <property type="match status" value="1"/>
</dbReference>
<accession>A0A2P5B5Q1</accession>
<evidence type="ECO:0000313" key="3">
    <source>
        <dbReference type="Proteomes" id="UP000237000"/>
    </source>
</evidence>
<dbReference type="SMART" id="SM00256">
    <property type="entry name" value="FBOX"/>
    <property type="match status" value="1"/>
</dbReference>
<dbReference type="NCBIfam" id="TIGR01640">
    <property type="entry name" value="F_box_assoc_1"/>
    <property type="match status" value="1"/>
</dbReference>
<dbReference type="FunCoup" id="A0A2P5B5Q1">
    <property type="interactions" value="566"/>
</dbReference>
<dbReference type="SUPFAM" id="SSF81383">
    <property type="entry name" value="F-box domain"/>
    <property type="match status" value="1"/>
</dbReference>
<evidence type="ECO:0000313" key="2">
    <source>
        <dbReference type="EMBL" id="PON44102.1"/>
    </source>
</evidence>
<dbReference type="InParanoid" id="A0A2P5B5Q1"/>
<sequence length="410" mass="46834">MADPECPLSHLRPQKKVSFSFHLSEELVVEIFSWLPPKSLKRFECVSKSWYALINGLITDPKFVAEHLHNSKKNIFSPAFLIVGGLLLENDIPKTDLAGFKVKEVLSLLTIFNDGNNNNNNNNHIHSLIEDLPQFNTSHVATYHCNGIICLFSDLKTTMLWNPALMEVKFLPERGLVYREGLLGMGFGYDSRAHDYKIVSIASHYIYRGHYHPSRAEIYTLHNNCWREIEMPILRTKVMHGNVYCKGVCYWLIQEDNGMILSFDMCDELFHTIPLPDNLGPLQADHMNLMVWNDSVALLSYSGHKWHQVSIEIWIMNDSFSGGGGTRPFYWSKCQTVGPISGIGVPLMFWRSDELLVEGRDGDLVSYNLRTQKLRNIVPPRTYQISYLACSYVKSLVSLNEKATESDVNL</sequence>
<dbReference type="CDD" id="cd22157">
    <property type="entry name" value="F-box_AtFBW1-like"/>
    <property type="match status" value="1"/>
</dbReference>
<keyword evidence="3" id="KW-1185">Reference proteome</keyword>
<comment type="caution">
    <text evidence="2">The sequence shown here is derived from an EMBL/GenBank/DDBJ whole genome shotgun (WGS) entry which is preliminary data.</text>
</comment>
<dbReference type="InterPro" id="IPR001810">
    <property type="entry name" value="F-box_dom"/>
</dbReference>
<dbReference type="InterPro" id="IPR036047">
    <property type="entry name" value="F-box-like_dom_sf"/>
</dbReference>
<dbReference type="AlphaFoldDB" id="A0A2P5B5Q1"/>
<dbReference type="InterPro" id="IPR011043">
    <property type="entry name" value="Gal_Oxase/kelch_b-propeller"/>
</dbReference>
<dbReference type="Gene3D" id="1.20.1280.50">
    <property type="match status" value="1"/>
</dbReference>
<organism evidence="2 3">
    <name type="scientific">Trema orientale</name>
    <name type="common">Charcoal tree</name>
    <name type="synonym">Celtis orientalis</name>
    <dbReference type="NCBI Taxonomy" id="63057"/>
    <lineage>
        <taxon>Eukaryota</taxon>
        <taxon>Viridiplantae</taxon>
        <taxon>Streptophyta</taxon>
        <taxon>Embryophyta</taxon>
        <taxon>Tracheophyta</taxon>
        <taxon>Spermatophyta</taxon>
        <taxon>Magnoliopsida</taxon>
        <taxon>eudicotyledons</taxon>
        <taxon>Gunneridae</taxon>
        <taxon>Pentapetalae</taxon>
        <taxon>rosids</taxon>
        <taxon>fabids</taxon>
        <taxon>Rosales</taxon>
        <taxon>Cannabaceae</taxon>
        <taxon>Trema</taxon>
    </lineage>
</organism>
<evidence type="ECO:0000259" key="1">
    <source>
        <dbReference type="SMART" id="SM00256"/>
    </source>
</evidence>
<reference evidence="3" key="1">
    <citation type="submission" date="2016-06" db="EMBL/GenBank/DDBJ databases">
        <title>Parallel loss of symbiosis genes in relatives of nitrogen-fixing non-legume Parasponia.</title>
        <authorList>
            <person name="Van Velzen R."/>
            <person name="Holmer R."/>
            <person name="Bu F."/>
            <person name="Rutten L."/>
            <person name="Van Zeijl A."/>
            <person name="Liu W."/>
            <person name="Santuari L."/>
            <person name="Cao Q."/>
            <person name="Sharma T."/>
            <person name="Shen D."/>
            <person name="Roswanjaya Y."/>
            <person name="Wardhani T."/>
            <person name="Kalhor M.S."/>
            <person name="Jansen J."/>
            <person name="Van den Hoogen J."/>
            <person name="Gungor B."/>
            <person name="Hartog M."/>
            <person name="Hontelez J."/>
            <person name="Verver J."/>
            <person name="Yang W.-C."/>
            <person name="Schijlen E."/>
            <person name="Repin R."/>
            <person name="Schilthuizen M."/>
            <person name="Schranz E."/>
            <person name="Heidstra R."/>
            <person name="Miyata K."/>
            <person name="Fedorova E."/>
            <person name="Kohlen W."/>
            <person name="Bisseling T."/>
            <person name="Smit S."/>
            <person name="Geurts R."/>
        </authorList>
    </citation>
    <scope>NUCLEOTIDE SEQUENCE [LARGE SCALE GENOMIC DNA]</scope>
    <source>
        <strain evidence="3">cv. RG33-2</strain>
    </source>
</reference>
<dbReference type="OrthoDB" id="1644187at2759"/>
<proteinExistence type="predicted"/>
<dbReference type="STRING" id="63057.A0A2P5B5Q1"/>
<dbReference type="EMBL" id="JXTC01000601">
    <property type="protein sequence ID" value="PON44102.1"/>
    <property type="molecule type" value="Genomic_DNA"/>
</dbReference>
<dbReference type="PANTHER" id="PTHR31672:SF13">
    <property type="entry name" value="F-BOX PROTEIN CPR30-LIKE"/>
    <property type="match status" value="1"/>
</dbReference>
<name>A0A2P5B5Q1_TREOI</name>
<gene>
    <name evidence="2" type="ORF">TorRG33x02_331890</name>
</gene>
<dbReference type="PANTHER" id="PTHR31672">
    <property type="entry name" value="BNACNNG10540D PROTEIN"/>
    <property type="match status" value="1"/>
</dbReference>
<dbReference type="Pfam" id="PF00646">
    <property type="entry name" value="F-box"/>
    <property type="match status" value="1"/>
</dbReference>
<dbReference type="InterPro" id="IPR006527">
    <property type="entry name" value="F-box-assoc_dom_typ1"/>
</dbReference>
<feature type="domain" description="F-box" evidence="1">
    <location>
        <begin position="23"/>
        <end position="63"/>
    </location>
</feature>
<dbReference type="InterPro" id="IPR050796">
    <property type="entry name" value="SCF_F-box_component"/>
</dbReference>
<dbReference type="InterPro" id="IPR017451">
    <property type="entry name" value="F-box-assoc_interact_dom"/>
</dbReference>
<dbReference type="SUPFAM" id="SSF50965">
    <property type="entry name" value="Galactose oxidase, central domain"/>
    <property type="match status" value="1"/>
</dbReference>